<dbReference type="NCBIfam" id="NF011984">
    <property type="entry name" value="PRK15446.1-5"/>
    <property type="match status" value="1"/>
</dbReference>
<dbReference type="Gene3D" id="2.30.40.10">
    <property type="entry name" value="Urease, subunit C, domain 1"/>
    <property type="match status" value="1"/>
</dbReference>
<dbReference type="InterPro" id="IPR051781">
    <property type="entry name" value="Metallo-dep_Hydrolase"/>
</dbReference>
<dbReference type="CDD" id="cd01306">
    <property type="entry name" value="PhnM"/>
    <property type="match status" value="1"/>
</dbReference>
<reference evidence="2 3" key="1">
    <citation type="submission" date="2015-03" db="EMBL/GenBank/DDBJ databases">
        <title>Genome Sequence of Kiloniella spongiae MEBiC09566, isolated from a marine sponge.</title>
        <authorList>
            <person name="Shao Z."/>
            <person name="Wang L."/>
            <person name="Li X."/>
        </authorList>
    </citation>
    <scope>NUCLEOTIDE SEQUENCE [LARGE SCALE GENOMIC DNA]</scope>
    <source>
        <strain evidence="2 3">MEBiC09566</strain>
    </source>
</reference>
<dbReference type="EMBL" id="LAQL01000010">
    <property type="protein sequence ID" value="KLN59798.1"/>
    <property type="molecule type" value="Genomic_DNA"/>
</dbReference>
<comment type="caution">
    <text evidence="2">The sequence shown here is derived from an EMBL/GenBank/DDBJ whole genome shotgun (WGS) entry which is preliminary data.</text>
</comment>
<dbReference type="InterPro" id="IPR012696">
    <property type="entry name" value="PhnM"/>
</dbReference>
<dbReference type="PANTHER" id="PTHR43135:SF3">
    <property type="entry name" value="ALPHA-D-RIBOSE 1-METHYLPHOSPHONATE 5-TRIPHOSPHATE DIPHOSPHATASE"/>
    <property type="match status" value="1"/>
</dbReference>
<keyword evidence="3" id="KW-1185">Reference proteome</keyword>
<dbReference type="NCBIfam" id="TIGR02318">
    <property type="entry name" value="phosphono_phnM"/>
    <property type="match status" value="1"/>
</dbReference>
<dbReference type="SUPFAM" id="SSF51338">
    <property type="entry name" value="Composite domain of metallo-dependent hydrolases"/>
    <property type="match status" value="1"/>
</dbReference>
<protein>
    <submittedName>
        <fullName evidence="2">Phosphonate metabolism protein PhnM</fullName>
    </submittedName>
</protein>
<feature type="domain" description="Amidohydrolase 3" evidence="1">
    <location>
        <begin position="281"/>
        <end position="379"/>
    </location>
</feature>
<proteinExistence type="predicted"/>
<gene>
    <name evidence="2" type="ORF">WH96_15550</name>
</gene>
<dbReference type="STRING" id="1489064.WH96_15550"/>
<name>A0A0H2MBR8_9PROT</name>
<dbReference type="PIRSF" id="PIRSF038971">
    <property type="entry name" value="PhnM"/>
    <property type="match status" value="1"/>
</dbReference>
<evidence type="ECO:0000313" key="2">
    <source>
        <dbReference type="EMBL" id="KLN59798.1"/>
    </source>
</evidence>
<dbReference type="GO" id="GO:0016810">
    <property type="term" value="F:hydrolase activity, acting on carbon-nitrogen (but not peptide) bonds"/>
    <property type="evidence" value="ECO:0007669"/>
    <property type="project" value="InterPro"/>
</dbReference>
<dbReference type="OrthoDB" id="9785413at2"/>
<dbReference type="NCBIfam" id="NF011983">
    <property type="entry name" value="PRK15446.1-4"/>
    <property type="match status" value="1"/>
</dbReference>
<sequence>MNEKVFTNAKIVLPNEVVHGSLKIANGKIEDISTRNTSISSALDMDGDLLLPGLVELHTDNLEKHMTPRPKTEWPSVAAVVSHDSQVASAGITTVFDAIAVGDVNEGSSRVKRLEEMVGGLVHANRENLLRADHLIHLRCEVSYADMAPALDKLSKNNLVRMLSVMDHTPGQRQFVSLDAYYIYYQGKYGLSDGEMEKFISERRLDQERYSQKNRKYVVGTAHDNGFALASHDDATEVHVKEAVSDGMTVAEFPTTLEAARSSHNSGLAVMMGGPNVVRGKSHSGNISAGELAKEGYLDIISSDYVPHSLLHAAMLLYEDFDAYDLPKSIQTVTKTPAERVGLTDRGEIALGKRADLIHVHHSHHHPVVRGVWREGNRVS</sequence>
<dbReference type="AlphaFoldDB" id="A0A0H2MBR8"/>
<organism evidence="2 3">
    <name type="scientific">Kiloniella spongiae</name>
    <dbReference type="NCBI Taxonomy" id="1489064"/>
    <lineage>
        <taxon>Bacteria</taxon>
        <taxon>Pseudomonadati</taxon>
        <taxon>Pseudomonadota</taxon>
        <taxon>Alphaproteobacteria</taxon>
        <taxon>Rhodospirillales</taxon>
        <taxon>Kiloniellaceae</taxon>
        <taxon>Kiloniella</taxon>
    </lineage>
</organism>
<evidence type="ECO:0000313" key="3">
    <source>
        <dbReference type="Proteomes" id="UP000035444"/>
    </source>
</evidence>
<dbReference type="Gene3D" id="3.20.20.140">
    <property type="entry name" value="Metal-dependent hydrolases"/>
    <property type="match status" value="1"/>
</dbReference>
<dbReference type="Proteomes" id="UP000035444">
    <property type="component" value="Unassembled WGS sequence"/>
</dbReference>
<dbReference type="InterPro" id="IPR011059">
    <property type="entry name" value="Metal-dep_hydrolase_composite"/>
</dbReference>
<dbReference type="GO" id="GO:0019700">
    <property type="term" value="P:organic phosphonate catabolic process"/>
    <property type="evidence" value="ECO:0007669"/>
    <property type="project" value="InterPro"/>
</dbReference>
<dbReference type="InterPro" id="IPR013108">
    <property type="entry name" value="Amidohydro_3"/>
</dbReference>
<dbReference type="RefSeq" id="WP_047765129.1">
    <property type="nucleotide sequence ID" value="NZ_LAQL01000010.1"/>
</dbReference>
<dbReference type="PATRIC" id="fig|1489064.4.peg.79"/>
<evidence type="ECO:0000259" key="1">
    <source>
        <dbReference type="Pfam" id="PF07969"/>
    </source>
</evidence>
<dbReference type="InterPro" id="IPR032466">
    <property type="entry name" value="Metal_Hydrolase"/>
</dbReference>
<dbReference type="NCBIfam" id="NF011981">
    <property type="entry name" value="PRK15446.1-2"/>
    <property type="match status" value="1"/>
</dbReference>
<dbReference type="NCBIfam" id="NF011990">
    <property type="entry name" value="PRK15446.2-6"/>
    <property type="match status" value="1"/>
</dbReference>
<dbReference type="Pfam" id="PF07969">
    <property type="entry name" value="Amidohydro_3"/>
    <property type="match status" value="1"/>
</dbReference>
<dbReference type="PANTHER" id="PTHR43135">
    <property type="entry name" value="ALPHA-D-RIBOSE 1-METHYLPHOSPHONATE 5-TRIPHOSPHATE DIPHOSPHATASE"/>
    <property type="match status" value="1"/>
</dbReference>
<accession>A0A0H2MBR8</accession>
<dbReference type="SUPFAM" id="SSF51556">
    <property type="entry name" value="Metallo-dependent hydrolases"/>
    <property type="match status" value="1"/>
</dbReference>